<evidence type="ECO:0000313" key="2">
    <source>
        <dbReference type="EMBL" id="EFN59430.1"/>
    </source>
</evidence>
<name>E1Z4Z4_CHLVA</name>
<feature type="transmembrane region" description="Helical" evidence="1">
    <location>
        <begin position="12"/>
        <end position="32"/>
    </location>
</feature>
<dbReference type="EMBL" id="GL433836">
    <property type="protein sequence ID" value="EFN59430.1"/>
    <property type="molecule type" value="Genomic_DNA"/>
</dbReference>
<reference evidence="2 3" key="1">
    <citation type="journal article" date="2010" name="Plant Cell">
        <title>The Chlorella variabilis NC64A genome reveals adaptation to photosymbiosis, coevolution with viruses, and cryptic sex.</title>
        <authorList>
            <person name="Blanc G."/>
            <person name="Duncan G."/>
            <person name="Agarkova I."/>
            <person name="Borodovsky M."/>
            <person name="Gurnon J."/>
            <person name="Kuo A."/>
            <person name="Lindquist E."/>
            <person name="Lucas S."/>
            <person name="Pangilinan J."/>
            <person name="Polle J."/>
            <person name="Salamov A."/>
            <person name="Terry A."/>
            <person name="Yamada T."/>
            <person name="Dunigan D.D."/>
            <person name="Grigoriev I.V."/>
            <person name="Claverie J.M."/>
            <person name="Van Etten J.L."/>
        </authorList>
    </citation>
    <scope>NUCLEOTIDE SEQUENCE [LARGE SCALE GENOMIC DNA]</scope>
    <source>
        <strain evidence="2 3">NC64A</strain>
    </source>
</reference>
<gene>
    <name evidence="2" type="ORF">CHLNCDRAFT_137974</name>
</gene>
<feature type="transmembrane region" description="Helical" evidence="1">
    <location>
        <begin position="57"/>
        <end position="82"/>
    </location>
</feature>
<dbReference type="GeneID" id="17358937"/>
<evidence type="ECO:0000256" key="1">
    <source>
        <dbReference type="SAM" id="Phobius"/>
    </source>
</evidence>
<accession>E1Z4Z4</accession>
<organism evidence="3">
    <name type="scientific">Chlorella variabilis</name>
    <name type="common">Green alga</name>
    <dbReference type="NCBI Taxonomy" id="554065"/>
    <lineage>
        <taxon>Eukaryota</taxon>
        <taxon>Viridiplantae</taxon>
        <taxon>Chlorophyta</taxon>
        <taxon>core chlorophytes</taxon>
        <taxon>Trebouxiophyceae</taxon>
        <taxon>Chlorellales</taxon>
        <taxon>Chlorellaceae</taxon>
        <taxon>Chlorella clade</taxon>
        <taxon>Chlorella</taxon>
    </lineage>
</organism>
<dbReference type="KEGG" id="cvr:CHLNCDRAFT_137974"/>
<sequence>MSAGALHQMASLGSLAKFIGPAVVGSMGYWFWYRKVYGWTHTCSEEWYTAEERYMNAVMASLGQVASFIIPVAVASAGAYYLQRHTWPMGRTINKEWYDASEAYLNNMPVHSTGKTVRMNPGSEKIKTNSMTF</sequence>
<dbReference type="OrthoDB" id="505899at2759"/>
<dbReference type="InParanoid" id="E1Z4Z4"/>
<dbReference type="AlphaFoldDB" id="E1Z4Z4"/>
<keyword evidence="1" id="KW-1133">Transmembrane helix</keyword>
<keyword evidence="1" id="KW-0472">Membrane</keyword>
<proteinExistence type="predicted"/>
<evidence type="ECO:0000313" key="3">
    <source>
        <dbReference type="Proteomes" id="UP000008141"/>
    </source>
</evidence>
<dbReference type="Proteomes" id="UP000008141">
    <property type="component" value="Unassembled WGS sequence"/>
</dbReference>
<protein>
    <submittedName>
        <fullName evidence="2">Expressed protein</fullName>
    </submittedName>
</protein>
<dbReference type="RefSeq" id="XP_005851532.1">
    <property type="nucleotide sequence ID" value="XM_005851470.1"/>
</dbReference>
<keyword evidence="3" id="KW-1185">Reference proteome</keyword>
<keyword evidence="1" id="KW-0812">Transmembrane</keyword>